<evidence type="ECO:0000313" key="4">
    <source>
        <dbReference type="Proteomes" id="UP000283522"/>
    </source>
</evidence>
<dbReference type="InterPro" id="IPR018490">
    <property type="entry name" value="cNMP-bd_dom_sf"/>
</dbReference>
<gene>
    <name evidence="3" type="ORF">D0X99_10950</name>
    <name evidence="2" type="ORF">D0X99_16220</name>
</gene>
<dbReference type="AlphaFoldDB" id="A0A418PN52"/>
<dbReference type="EMBL" id="QXML01000009">
    <property type="protein sequence ID" value="RIW13322.1"/>
    <property type="molecule type" value="Genomic_DNA"/>
</dbReference>
<evidence type="ECO:0000313" key="3">
    <source>
        <dbReference type="EMBL" id="RIW14968.1"/>
    </source>
</evidence>
<dbReference type="EMBL" id="QXML01000005">
    <property type="protein sequence ID" value="RIW14968.1"/>
    <property type="molecule type" value="Genomic_DNA"/>
</dbReference>
<dbReference type="SUPFAM" id="SSF51206">
    <property type="entry name" value="cAMP-binding domain-like"/>
    <property type="match status" value="1"/>
</dbReference>
<name>A0A418PN52_9BACT</name>
<dbReference type="RefSeq" id="WP_119477874.1">
    <property type="nucleotide sequence ID" value="NZ_QXML01000005.1"/>
</dbReference>
<protein>
    <submittedName>
        <fullName evidence="2">Crp/Fnr family transcriptional regulator</fullName>
    </submittedName>
</protein>
<sequence length="189" mass="22218">MFDSFKNAILSLIQTDQQELDQLISLCSFQKFRKNDFLSQPGKVPQEVFFISKGLLRVVVTDSKGVEHTIHFASENQFVADYSNFLLQQPAMYTLQALEPLEAVVMTRQAIDWGYQFMKEGDKFGRKVAEFYFVYQDNRVKNYYSRTPKERYELMESIFPQIHNRVPQHMIASYLGITPVHLSRLKKER</sequence>
<accession>A0A418PN52</accession>
<dbReference type="PROSITE" id="PS50042">
    <property type="entry name" value="CNMP_BINDING_3"/>
    <property type="match status" value="1"/>
</dbReference>
<comment type="caution">
    <text evidence="2">The sequence shown here is derived from an EMBL/GenBank/DDBJ whole genome shotgun (WGS) entry which is preliminary data.</text>
</comment>
<dbReference type="Gene3D" id="2.60.120.10">
    <property type="entry name" value="Jelly Rolls"/>
    <property type="match status" value="1"/>
</dbReference>
<dbReference type="InterPro" id="IPR014710">
    <property type="entry name" value="RmlC-like_jellyroll"/>
</dbReference>
<dbReference type="InterPro" id="IPR000595">
    <property type="entry name" value="cNMP-bd_dom"/>
</dbReference>
<evidence type="ECO:0000259" key="1">
    <source>
        <dbReference type="PROSITE" id="PS50042"/>
    </source>
</evidence>
<feature type="domain" description="Cyclic nucleotide-binding" evidence="1">
    <location>
        <begin position="11"/>
        <end position="111"/>
    </location>
</feature>
<keyword evidence="4" id="KW-1185">Reference proteome</keyword>
<dbReference type="Pfam" id="PF00027">
    <property type="entry name" value="cNMP_binding"/>
    <property type="match status" value="1"/>
</dbReference>
<evidence type="ECO:0000313" key="2">
    <source>
        <dbReference type="EMBL" id="RIW13322.1"/>
    </source>
</evidence>
<reference evidence="2 4" key="1">
    <citation type="submission" date="2018-09" db="EMBL/GenBank/DDBJ databases">
        <authorList>
            <person name="Wang X."/>
            <person name="Du Z."/>
        </authorList>
    </citation>
    <scope>NUCLEOTIDE SEQUENCE [LARGE SCALE GENOMIC DNA]</scope>
    <source>
        <strain evidence="2 4">N3</strain>
    </source>
</reference>
<dbReference type="Proteomes" id="UP000283522">
    <property type="component" value="Unassembled WGS sequence"/>
</dbReference>
<organism evidence="2 4">
    <name type="scientific">Algoriphagus lacus</name>
    <dbReference type="NCBI Taxonomy" id="2056311"/>
    <lineage>
        <taxon>Bacteria</taxon>
        <taxon>Pseudomonadati</taxon>
        <taxon>Bacteroidota</taxon>
        <taxon>Cytophagia</taxon>
        <taxon>Cytophagales</taxon>
        <taxon>Cyclobacteriaceae</taxon>
        <taxon>Algoriphagus</taxon>
    </lineage>
</organism>
<proteinExistence type="predicted"/>
<dbReference type="OrthoDB" id="667553at2"/>